<name>A0AAV0B0Z5_PHAPC</name>
<reference evidence="2" key="1">
    <citation type="submission" date="2022-06" db="EMBL/GenBank/DDBJ databases">
        <authorList>
            <consortium name="SYNGENTA / RWTH Aachen University"/>
        </authorList>
    </citation>
    <scope>NUCLEOTIDE SEQUENCE</scope>
</reference>
<feature type="region of interest" description="Disordered" evidence="1">
    <location>
        <begin position="86"/>
        <end position="107"/>
    </location>
</feature>
<feature type="compositionally biased region" description="Basic and acidic residues" evidence="1">
    <location>
        <begin position="166"/>
        <end position="186"/>
    </location>
</feature>
<feature type="compositionally biased region" description="Polar residues" evidence="1">
    <location>
        <begin position="334"/>
        <end position="344"/>
    </location>
</feature>
<evidence type="ECO:0000313" key="2">
    <source>
        <dbReference type="EMBL" id="CAH7675754.1"/>
    </source>
</evidence>
<feature type="compositionally biased region" description="Low complexity" evidence="1">
    <location>
        <begin position="27"/>
        <end position="41"/>
    </location>
</feature>
<gene>
    <name evidence="2" type="ORF">PPACK8108_LOCUS10799</name>
</gene>
<feature type="compositionally biased region" description="Low complexity" evidence="1">
    <location>
        <begin position="86"/>
        <end position="99"/>
    </location>
</feature>
<comment type="caution">
    <text evidence="2">The sequence shown here is derived from an EMBL/GenBank/DDBJ whole genome shotgun (WGS) entry which is preliminary data.</text>
</comment>
<feature type="region of interest" description="Disordered" evidence="1">
    <location>
        <begin position="18"/>
        <end position="41"/>
    </location>
</feature>
<protein>
    <submittedName>
        <fullName evidence="2">Expressed protein</fullName>
    </submittedName>
</protein>
<feature type="region of interest" description="Disordered" evidence="1">
    <location>
        <begin position="284"/>
        <end position="344"/>
    </location>
</feature>
<dbReference type="EMBL" id="CALTRL010002443">
    <property type="protein sequence ID" value="CAH7675754.1"/>
    <property type="molecule type" value="Genomic_DNA"/>
</dbReference>
<evidence type="ECO:0000256" key="1">
    <source>
        <dbReference type="SAM" id="MobiDB-lite"/>
    </source>
</evidence>
<organism evidence="2 3">
    <name type="scientific">Phakopsora pachyrhizi</name>
    <name type="common">Asian soybean rust disease fungus</name>
    <dbReference type="NCBI Taxonomy" id="170000"/>
    <lineage>
        <taxon>Eukaryota</taxon>
        <taxon>Fungi</taxon>
        <taxon>Dikarya</taxon>
        <taxon>Basidiomycota</taxon>
        <taxon>Pucciniomycotina</taxon>
        <taxon>Pucciniomycetes</taxon>
        <taxon>Pucciniales</taxon>
        <taxon>Phakopsoraceae</taxon>
        <taxon>Phakopsora</taxon>
    </lineage>
</organism>
<dbReference type="AlphaFoldDB" id="A0AAV0B0Z5"/>
<feature type="region of interest" description="Disordered" evidence="1">
    <location>
        <begin position="162"/>
        <end position="191"/>
    </location>
</feature>
<keyword evidence="3" id="KW-1185">Reference proteome</keyword>
<accession>A0AAV0B0Z5</accession>
<evidence type="ECO:0000313" key="3">
    <source>
        <dbReference type="Proteomes" id="UP001153365"/>
    </source>
</evidence>
<proteinExistence type="predicted"/>
<dbReference type="Proteomes" id="UP001153365">
    <property type="component" value="Unassembled WGS sequence"/>
</dbReference>
<sequence>MNRTDGLDDDEDRFEQRELVKRWMTESSPSSSNQLNDSDLLNQRGLKLSQVTKAKLARELDLSSSSTRKVSPCLRKLVLWTNFLGSSSSSSSIESSRPSSSDHSRLFSIDGSVSNEVQSVENQFNMEAQQETDDDDLKLIRQNLDRQMAENDWFQTLMDEIDDSDTDHSSSNRSDSDSSENGDGKIRSPIQSGEFVDDYFNSLMAASGELSESWVEVGCEEGQKEMVKRRRRNHLKRTRCDLPEQDHNSQDLKGLVRSEDCDGRGSCLFANWCPIFGNGKRLRQESSSLKRRKRTNRQRTNGFRTKASTARRRINYDDQTPNTQECFYPRKRSSPSMKNKSQSTDEVNQSILHSEFMFNLPILTRVEEEDHSKYLSSSSTASYSSSYRSQILTRKTSYRFDLMSSLVASSTLTSSSTSLNSLSIVSSLENQSNLSIFDHQRDMFEYMILDNLGECYFIGFKSDCFKSRKEGLITKKIQDRRRRQIMDGDNLKIFVVEECLEKGKVSAGKEGKILNSKEDMNLRIVNKSLTTDEGVDCHIKEGEEDVEKLEDQEGVSKKNKSCWKLFELKMLI</sequence>